<accession>A0A7I5E5E3</accession>
<name>A0A7I5E5E3_HAECO</name>
<dbReference type="OrthoDB" id="5868621at2759"/>
<dbReference type="Proteomes" id="UP000025227">
    <property type="component" value="Unplaced"/>
</dbReference>
<protein>
    <submittedName>
        <fullName evidence="3">SH2 domain-containing protein</fullName>
    </submittedName>
</protein>
<proteinExistence type="predicted"/>
<feature type="compositionally biased region" description="Polar residues" evidence="1">
    <location>
        <begin position="11"/>
        <end position="27"/>
    </location>
</feature>
<reference evidence="3" key="1">
    <citation type="submission" date="2020-12" db="UniProtKB">
        <authorList>
            <consortium name="WormBaseParasite"/>
        </authorList>
    </citation>
    <scope>IDENTIFICATION</scope>
    <source>
        <strain evidence="3">MHco3</strain>
    </source>
</reference>
<feature type="region of interest" description="Disordered" evidence="1">
    <location>
        <begin position="1"/>
        <end position="59"/>
    </location>
</feature>
<keyword evidence="2" id="KW-1185">Reference proteome</keyword>
<sequence length="207" mass="24224">MALQNPYVIAEQSQAFNSGLPTNTEATSGEEETDTESRGQGHRHYTSEQDSWSEPDSDVDPIYIREDKQSDLEPLPRIESEYHPKVDTPIEEHFIGIKTSKEAEEHVKADDFALYYRNERSNDVDSAIRLYLVHRNTKNEVYHFPVVRCEDNGLKWWFVQIGNNRMQSFRLLSDLVRCYHLYRFTDARSGRMEVFPLWQGGIVDQYV</sequence>
<dbReference type="PANTHER" id="PTHR31128:SF6">
    <property type="entry name" value="SH2 DOMAIN-CONTAINING PROTEIN"/>
    <property type="match status" value="1"/>
</dbReference>
<dbReference type="OMA" id="YRNERSN"/>
<evidence type="ECO:0000313" key="3">
    <source>
        <dbReference type="WBParaSite" id="HCON_00008490-00001"/>
    </source>
</evidence>
<evidence type="ECO:0000313" key="2">
    <source>
        <dbReference type="Proteomes" id="UP000025227"/>
    </source>
</evidence>
<organism evidence="2 3">
    <name type="scientific">Haemonchus contortus</name>
    <name type="common">Barber pole worm</name>
    <dbReference type="NCBI Taxonomy" id="6289"/>
    <lineage>
        <taxon>Eukaryota</taxon>
        <taxon>Metazoa</taxon>
        <taxon>Ecdysozoa</taxon>
        <taxon>Nematoda</taxon>
        <taxon>Chromadorea</taxon>
        <taxon>Rhabditida</taxon>
        <taxon>Rhabditina</taxon>
        <taxon>Rhabditomorpha</taxon>
        <taxon>Strongyloidea</taxon>
        <taxon>Trichostrongylidae</taxon>
        <taxon>Haemonchus</taxon>
    </lineage>
</organism>
<evidence type="ECO:0000256" key="1">
    <source>
        <dbReference type="SAM" id="MobiDB-lite"/>
    </source>
</evidence>
<dbReference type="PANTHER" id="PTHR31128">
    <property type="entry name" value="PROTEIN CBR-CLEC-135-RELATED"/>
    <property type="match status" value="1"/>
</dbReference>
<dbReference type="WBParaSite" id="HCON_00008490-00001">
    <property type="protein sequence ID" value="HCON_00008490-00001"/>
    <property type="gene ID" value="HCON_00008490"/>
</dbReference>
<dbReference type="AlphaFoldDB" id="A0A7I5E5E3"/>